<gene>
    <name evidence="2" type="ORF">SPPYR_1770</name>
</gene>
<proteinExistence type="predicted"/>
<dbReference type="KEGG" id="sphu:SPPYR_1770"/>
<feature type="region of interest" description="Disordered" evidence="1">
    <location>
        <begin position="333"/>
        <end position="405"/>
    </location>
</feature>
<feature type="compositionally biased region" description="Basic and acidic residues" evidence="1">
    <location>
        <begin position="368"/>
        <end position="384"/>
    </location>
</feature>
<reference evidence="2" key="1">
    <citation type="submission" date="2016-03" db="EMBL/GenBank/DDBJ databases">
        <authorList>
            <person name="Ploux O."/>
        </authorList>
    </citation>
    <scope>NUCLEOTIDE SEQUENCE</scope>
    <source>
        <strain evidence="2">UC10</strain>
    </source>
</reference>
<protein>
    <submittedName>
        <fullName evidence="2">Uncharacterized protein</fullName>
    </submittedName>
</protein>
<dbReference type="AlphaFoldDB" id="A0A1Y5PSB8"/>
<sequence>MPRVSEAMDEIAAGLEHLDDRCRDRRRRDRQIARRQPLRHRHQVGGKAHGFMAPHAARASEAANHFVGDDEQAIFAGDGLDLGPIALGRDDHAAGALHGFADEGGAIFGADLEDLVLDRGHAGVAEGFLAHPLPFAVGIGLADMLDAGDRQVALRVHRLHPAERNARDGRTVIGVPAADEDGALRLALQLPIMAHHTEDGVVRLAARGVEEDVRQAVSGQARDLCRERHRGRRRGLEECVIERQLAHLRRRRLDQFLAAIADIDAPEARHRVEDALAVAVGDMAALGMGDDAAAAERLDFGPIGLRGKMVRDVEAAQFGDVVIAGHVSLPEVPLPLAGGARGGHVRSASEGREDGCSPAAHPTPGPSRKREGSPMSGRKADPREVAVVAGDAAVHNSPRSARPRR</sequence>
<accession>A0A1Y5PSB8</accession>
<organism evidence="2">
    <name type="scientific">uncultured Sphingopyxis sp</name>
    <dbReference type="NCBI Taxonomy" id="310581"/>
    <lineage>
        <taxon>Bacteria</taxon>
        <taxon>Pseudomonadati</taxon>
        <taxon>Pseudomonadota</taxon>
        <taxon>Alphaproteobacteria</taxon>
        <taxon>Sphingomonadales</taxon>
        <taxon>Sphingomonadaceae</taxon>
        <taxon>Sphingopyxis</taxon>
        <taxon>environmental samples</taxon>
    </lineage>
</organism>
<name>A0A1Y5PSB8_9SPHN</name>
<dbReference type="EMBL" id="LT598653">
    <property type="protein sequence ID" value="SBV32890.1"/>
    <property type="molecule type" value="Genomic_DNA"/>
</dbReference>
<evidence type="ECO:0000256" key="1">
    <source>
        <dbReference type="SAM" id="MobiDB-lite"/>
    </source>
</evidence>
<evidence type="ECO:0000313" key="2">
    <source>
        <dbReference type="EMBL" id="SBV32890.1"/>
    </source>
</evidence>